<gene>
    <name evidence="9" type="ORF">RHGRI_010222</name>
</gene>
<dbReference type="SUPFAM" id="SSF56112">
    <property type="entry name" value="Protein kinase-like (PK-like)"/>
    <property type="match status" value="1"/>
</dbReference>
<evidence type="ECO:0000256" key="2">
    <source>
        <dbReference type="ARBA" id="ARBA00022729"/>
    </source>
</evidence>
<evidence type="ECO:0000259" key="7">
    <source>
        <dbReference type="PROSITE" id="PS50011"/>
    </source>
</evidence>
<sequence length="631" mass="68080">MDSSIFLFILPYFFACTLAATSPTILLNSSEPTSWLNDNSIDMNVNSTDGSKVRAILSRTRSLGFVSGFYCTGNCTSYYFGITVVGGRNPAMVWSANPDNPVSENANLTLTRAGDLVLRDAIGLTVWSTETAGNSVAGMNLTELGNLIKPQPDTTDQSSQRGRCRLIKKTKVNTSDYAELQTGGFLVNMGTSQEPIGSNRSKLPLDSSVEYDTNIDSNGLCYMPSEVLSIRKGEIPNYNFTSTAYIKVEIPANGPAGAPDGGRPPEPRNGKPNSNRKRLIAIIAPDGGREALSMVTVHAPNGGIDTPSVVIAPAPDGGRDTPSVVIAPAPNVVIAPTPVITPAPDVVIAPTPVITPAPDVGRGTPYVVIAPPPDGGTDAIDVGRLIAIIAGSCSVVLVIFCLLILIFRKKFSKPITKDVEEYIRQVPGMPVMFTHEQLRRIIHLDIKPQNILLDANFNAKISDFGLSKQVDRDDSQVMITLRGTPGYIAPECSHSKITIKVDIYSFGIVLLEIVTGRRNLDGTRSESSKHLLSLMQKKAREDQLLDIVENLNEEMPENREEMLRMIRIAAWCLQNDPTKRPLMSTVVKVLEGVMEVDPSISYNFTHAMGSASVANGCVSATQQASVLSNPR</sequence>
<evidence type="ECO:0000256" key="5">
    <source>
        <dbReference type="SAM" id="Phobius"/>
    </source>
</evidence>
<keyword evidence="5" id="KW-0812">Transmembrane</keyword>
<keyword evidence="5" id="KW-1133">Transmembrane helix</keyword>
<dbReference type="GO" id="GO:0004672">
    <property type="term" value="F:protein kinase activity"/>
    <property type="evidence" value="ECO:0007669"/>
    <property type="project" value="InterPro"/>
</dbReference>
<name>A0AAV6KHT4_9ERIC</name>
<comment type="caution">
    <text evidence="9">The sequence shown here is derived from an EMBL/GenBank/DDBJ whole genome shotgun (WGS) entry which is preliminary data.</text>
</comment>
<feature type="region of interest" description="Disordered" evidence="4">
    <location>
        <begin position="255"/>
        <end position="276"/>
    </location>
</feature>
<dbReference type="PROSITE" id="PS00108">
    <property type="entry name" value="PROTEIN_KINASE_ST"/>
    <property type="match status" value="1"/>
</dbReference>
<evidence type="ECO:0000256" key="4">
    <source>
        <dbReference type="SAM" id="MobiDB-lite"/>
    </source>
</evidence>
<evidence type="ECO:0000259" key="8">
    <source>
        <dbReference type="PROSITE" id="PS50927"/>
    </source>
</evidence>
<keyword evidence="3" id="KW-0325">Glycoprotein</keyword>
<feature type="chain" id="PRO_5043921834" evidence="6">
    <location>
        <begin position="20"/>
        <end position="631"/>
    </location>
</feature>
<dbReference type="EMBL" id="JACTNZ010000004">
    <property type="protein sequence ID" value="KAG5552060.1"/>
    <property type="molecule type" value="Genomic_DNA"/>
</dbReference>
<dbReference type="InterPro" id="IPR036426">
    <property type="entry name" value="Bulb-type_lectin_dom_sf"/>
</dbReference>
<evidence type="ECO:0000313" key="9">
    <source>
        <dbReference type="EMBL" id="KAG5552060.1"/>
    </source>
</evidence>
<dbReference type="AlphaFoldDB" id="A0AAV6KHT4"/>
<dbReference type="InterPro" id="IPR011009">
    <property type="entry name" value="Kinase-like_dom_sf"/>
</dbReference>
<dbReference type="SMART" id="SM00220">
    <property type="entry name" value="S_TKc"/>
    <property type="match status" value="1"/>
</dbReference>
<dbReference type="Gene3D" id="1.10.510.10">
    <property type="entry name" value="Transferase(Phosphotransferase) domain 1"/>
    <property type="match status" value="1"/>
</dbReference>
<dbReference type="PANTHER" id="PTHR47976:SF66">
    <property type="entry name" value="G-TYPE LECTIN S-RECEPTOR-LIKE SERINE_THREONINE-PROTEIN KINASE SD2-5"/>
    <property type="match status" value="1"/>
</dbReference>
<dbReference type="PANTHER" id="PTHR47976">
    <property type="entry name" value="G-TYPE LECTIN S-RECEPTOR-LIKE SERINE/THREONINE-PROTEIN KINASE SD2-5"/>
    <property type="match status" value="1"/>
</dbReference>
<dbReference type="InterPro" id="IPR001480">
    <property type="entry name" value="Bulb-type_lectin_dom"/>
</dbReference>
<dbReference type="InterPro" id="IPR000719">
    <property type="entry name" value="Prot_kinase_dom"/>
</dbReference>
<keyword evidence="5" id="KW-0472">Membrane</keyword>
<keyword evidence="10" id="KW-1185">Reference proteome</keyword>
<dbReference type="PROSITE" id="PS50927">
    <property type="entry name" value="BULB_LECTIN"/>
    <property type="match status" value="1"/>
</dbReference>
<evidence type="ECO:0000256" key="1">
    <source>
        <dbReference type="ARBA" id="ARBA00022536"/>
    </source>
</evidence>
<dbReference type="SUPFAM" id="SSF51110">
    <property type="entry name" value="alpha-D-mannose-specific plant lectins"/>
    <property type="match status" value="1"/>
</dbReference>
<dbReference type="InterPro" id="IPR051343">
    <property type="entry name" value="G-type_lectin_kinases/EP1-like"/>
</dbReference>
<keyword evidence="1" id="KW-0245">EGF-like domain</keyword>
<feature type="signal peptide" evidence="6">
    <location>
        <begin position="1"/>
        <end position="19"/>
    </location>
</feature>
<keyword evidence="2 6" id="KW-0732">Signal</keyword>
<dbReference type="Proteomes" id="UP000823749">
    <property type="component" value="Chromosome 4"/>
</dbReference>
<feature type="transmembrane region" description="Helical" evidence="5">
    <location>
        <begin position="385"/>
        <end position="407"/>
    </location>
</feature>
<feature type="domain" description="Bulb-type lectin" evidence="8">
    <location>
        <begin position="44"/>
        <end position="162"/>
    </location>
</feature>
<organism evidence="9 10">
    <name type="scientific">Rhododendron griersonianum</name>
    <dbReference type="NCBI Taxonomy" id="479676"/>
    <lineage>
        <taxon>Eukaryota</taxon>
        <taxon>Viridiplantae</taxon>
        <taxon>Streptophyta</taxon>
        <taxon>Embryophyta</taxon>
        <taxon>Tracheophyta</taxon>
        <taxon>Spermatophyta</taxon>
        <taxon>Magnoliopsida</taxon>
        <taxon>eudicotyledons</taxon>
        <taxon>Gunneridae</taxon>
        <taxon>Pentapetalae</taxon>
        <taxon>asterids</taxon>
        <taxon>Ericales</taxon>
        <taxon>Ericaceae</taxon>
        <taxon>Ericoideae</taxon>
        <taxon>Rhodoreae</taxon>
        <taxon>Rhododendron</taxon>
    </lineage>
</organism>
<evidence type="ECO:0000256" key="3">
    <source>
        <dbReference type="ARBA" id="ARBA00023180"/>
    </source>
</evidence>
<feature type="domain" description="Protein kinase" evidence="7">
    <location>
        <begin position="245"/>
        <end position="600"/>
    </location>
</feature>
<dbReference type="GO" id="GO:0005524">
    <property type="term" value="F:ATP binding"/>
    <property type="evidence" value="ECO:0007669"/>
    <property type="project" value="InterPro"/>
</dbReference>
<reference evidence="9" key="1">
    <citation type="submission" date="2020-08" db="EMBL/GenBank/DDBJ databases">
        <title>Plant Genome Project.</title>
        <authorList>
            <person name="Zhang R.-G."/>
        </authorList>
    </citation>
    <scope>NUCLEOTIDE SEQUENCE</scope>
    <source>
        <strain evidence="9">WSP0</strain>
        <tissue evidence="9">Leaf</tissue>
    </source>
</reference>
<dbReference type="PROSITE" id="PS50011">
    <property type="entry name" value="PROTEIN_KINASE_DOM"/>
    <property type="match status" value="1"/>
</dbReference>
<dbReference type="SMART" id="SM00108">
    <property type="entry name" value="B_lectin"/>
    <property type="match status" value="1"/>
</dbReference>
<dbReference type="Gene3D" id="2.90.10.30">
    <property type="match status" value="1"/>
</dbReference>
<proteinExistence type="predicted"/>
<dbReference type="Pfam" id="PF00069">
    <property type="entry name" value="Pkinase"/>
    <property type="match status" value="1"/>
</dbReference>
<dbReference type="InterPro" id="IPR008271">
    <property type="entry name" value="Ser/Thr_kinase_AS"/>
</dbReference>
<evidence type="ECO:0000256" key="6">
    <source>
        <dbReference type="SAM" id="SignalP"/>
    </source>
</evidence>
<evidence type="ECO:0000313" key="10">
    <source>
        <dbReference type="Proteomes" id="UP000823749"/>
    </source>
</evidence>
<protein>
    <submittedName>
        <fullName evidence="9">Uncharacterized protein</fullName>
    </submittedName>
</protein>
<accession>A0AAV6KHT4</accession>